<name>A0A8G0ZTS4_9RHOB</name>
<dbReference type="GO" id="GO:0071111">
    <property type="term" value="F:cyclic-guanylate-specific phosphodiesterase activity"/>
    <property type="evidence" value="ECO:0007669"/>
    <property type="project" value="InterPro"/>
</dbReference>
<evidence type="ECO:0000256" key="1">
    <source>
        <dbReference type="SAM" id="Phobius"/>
    </source>
</evidence>
<dbReference type="InterPro" id="IPR035919">
    <property type="entry name" value="EAL_sf"/>
</dbReference>
<organism evidence="4 5">
    <name type="scientific">Neotabrizicola shimadae</name>
    <dbReference type="NCBI Taxonomy" id="2807096"/>
    <lineage>
        <taxon>Bacteria</taxon>
        <taxon>Pseudomonadati</taxon>
        <taxon>Pseudomonadota</taxon>
        <taxon>Alphaproteobacteria</taxon>
        <taxon>Rhodobacterales</taxon>
        <taxon>Paracoccaceae</taxon>
        <taxon>Neotabrizicola</taxon>
    </lineage>
</organism>
<gene>
    <name evidence="4" type="ORF">JO391_01790</name>
</gene>
<dbReference type="RefSeq" id="WP_220662510.1">
    <property type="nucleotide sequence ID" value="NZ_CP069370.1"/>
</dbReference>
<dbReference type="SUPFAM" id="SSF141868">
    <property type="entry name" value="EAL domain-like"/>
    <property type="match status" value="1"/>
</dbReference>
<dbReference type="InterPro" id="IPR043128">
    <property type="entry name" value="Rev_trsase/Diguanyl_cyclase"/>
</dbReference>
<dbReference type="InterPro" id="IPR050706">
    <property type="entry name" value="Cyclic-di-GMP_PDE-like"/>
</dbReference>
<dbReference type="SUPFAM" id="SSF55073">
    <property type="entry name" value="Nucleotide cyclase"/>
    <property type="match status" value="1"/>
</dbReference>
<accession>A0A8G0ZTS4</accession>
<dbReference type="Pfam" id="PF00563">
    <property type="entry name" value="EAL"/>
    <property type="match status" value="1"/>
</dbReference>
<sequence length="508" mass="54560">MARQAVDLVVRELARLGALLRRPELMVFLPAATLAGFWLGGESALILLALGLPMVFVMAGAFRFPTAATADDGVMLRSQVLRRLEAALSGDGPDHAACLVVQFDDMARLVDRHGRTAQVEVLQQAANRAMAALRRSDRVAALEGGGFAVALMGTRRMDLETCVQVAARLQAALAAPYPVGGLTIAASCSVGICPGGRSPALRAQALLDAAQIAADEALSAGPNAIRVFAAEMAQRQGQRRVERETLEAALDEGQIRAHFQPQLNTDTGAVSGFEALARWHHPKRGILAPAEFLPAIHAAGLAERLHEAMLFQALSALKRWDAAGLTVPCVAINASAEVLRDPLLADKLRWELDRFGLAPERLGIEVLESVFAETDDDALVGNIAALARLGCGLDLDDFGTGHASITSIRRFSIRRIKIDRSFVARADEEADQRRMLAAILSMAEQLGVETLAEGVESPALHALCAQLGCRHVQGYAIARPMPLEDTIDWLRAQEQRRQPTPRIGHRAG</sequence>
<dbReference type="PANTHER" id="PTHR33121">
    <property type="entry name" value="CYCLIC DI-GMP PHOSPHODIESTERASE PDEF"/>
    <property type="match status" value="1"/>
</dbReference>
<dbReference type="InterPro" id="IPR000160">
    <property type="entry name" value="GGDEF_dom"/>
</dbReference>
<proteinExistence type="predicted"/>
<dbReference type="CDD" id="cd01948">
    <property type="entry name" value="EAL"/>
    <property type="match status" value="1"/>
</dbReference>
<dbReference type="AlphaFoldDB" id="A0A8G0ZTS4"/>
<dbReference type="Proteomes" id="UP000826300">
    <property type="component" value="Chromosome"/>
</dbReference>
<dbReference type="PROSITE" id="PS50883">
    <property type="entry name" value="EAL"/>
    <property type="match status" value="1"/>
</dbReference>
<dbReference type="PROSITE" id="PS50887">
    <property type="entry name" value="GGDEF"/>
    <property type="match status" value="1"/>
</dbReference>
<dbReference type="InterPro" id="IPR001633">
    <property type="entry name" value="EAL_dom"/>
</dbReference>
<feature type="domain" description="GGDEF" evidence="3">
    <location>
        <begin position="94"/>
        <end position="230"/>
    </location>
</feature>
<protein>
    <submittedName>
        <fullName evidence="4">GGDEF domain-containing protein</fullName>
    </submittedName>
</protein>
<keyword evidence="1" id="KW-0472">Membrane</keyword>
<evidence type="ECO:0000313" key="5">
    <source>
        <dbReference type="Proteomes" id="UP000826300"/>
    </source>
</evidence>
<dbReference type="SMART" id="SM00267">
    <property type="entry name" value="GGDEF"/>
    <property type="match status" value="1"/>
</dbReference>
<keyword evidence="1" id="KW-0812">Transmembrane</keyword>
<keyword evidence="5" id="KW-1185">Reference proteome</keyword>
<dbReference type="Gene3D" id="3.30.70.270">
    <property type="match status" value="1"/>
</dbReference>
<dbReference type="KEGG" id="nsm:JO391_01790"/>
<dbReference type="Gene3D" id="3.20.20.450">
    <property type="entry name" value="EAL domain"/>
    <property type="match status" value="1"/>
</dbReference>
<reference evidence="4" key="1">
    <citation type="submission" date="2021-02" db="EMBL/GenBank/DDBJ databases">
        <title>Rhodobacter shimadae sp. nov., an aerobic anoxygenic phototrophic bacterium isolated from a hot spring.</title>
        <authorList>
            <person name="Muramatsu S."/>
            <person name="Haruta S."/>
            <person name="Hirose S."/>
            <person name="Hanada S."/>
        </authorList>
    </citation>
    <scope>NUCLEOTIDE SEQUENCE</scope>
    <source>
        <strain evidence="4">N10</strain>
    </source>
</reference>
<keyword evidence="1" id="KW-1133">Transmembrane helix</keyword>
<dbReference type="SMART" id="SM00052">
    <property type="entry name" value="EAL"/>
    <property type="match status" value="1"/>
</dbReference>
<feature type="transmembrane region" description="Helical" evidence="1">
    <location>
        <begin position="45"/>
        <end position="65"/>
    </location>
</feature>
<evidence type="ECO:0000313" key="4">
    <source>
        <dbReference type="EMBL" id="QYZ70294.1"/>
    </source>
</evidence>
<dbReference type="EMBL" id="CP069370">
    <property type="protein sequence ID" value="QYZ70294.1"/>
    <property type="molecule type" value="Genomic_DNA"/>
</dbReference>
<dbReference type="PANTHER" id="PTHR33121:SF70">
    <property type="entry name" value="SIGNALING PROTEIN YKOW"/>
    <property type="match status" value="1"/>
</dbReference>
<dbReference type="InterPro" id="IPR029787">
    <property type="entry name" value="Nucleotide_cyclase"/>
</dbReference>
<feature type="domain" description="EAL" evidence="2">
    <location>
        <begin position="239"/>
        <end position="494"/>
    </location>
</feature>
<evidence type="ECO:0000259" key="2">
    <source>
        <dbReference type="PROSITE" id="PS50883"/>
    </source>
</evidence>
<evidence type="ECO:0000259" key="3">
    <source>
        <dbReference type="PROSITE" id="PS50887"/>
    </source>
</evidence>
<dbReference type="Pfam" id="PF00990">
    <property type="entry name" value="GGDEF"/>
    <property type="match status" value="1"/>
</dbReference>